<organism evidence="3 4">
    <name type="scientific">Anaerohalosphaera lusitana</name>
    <dbReference type="NCBI Taxonomy" id="1936003"/>
    <lineage>
        <taxon>Bacteria</taxon>
        <taxon>Pseudomonadati</taxon>
        <taxon>Planctomycetota</taxon>
        <taxon>Phycisphaerae</taxon>
        <taxon>Sedimentisphaerales</taxon>
        <taxon>Anaerohalosphaeraceae</taxon>
        <taxon>Anaerohalosphaera</taxon>
    </lineage>
</organism>
<feature type="compositionally biased region" description="Low complexity" evidence="1">
    <location>
        <begin position="122"/>
        <end position="137"/>
    </location>
</feature>
<keyword evidence="2" id="KW-0732">Signal</keyword>
<gene>
    <name evidence="3" type="ORF">STSP2_00319</name>
</gene>
<dbReference type="AlphaFoldDB" id="A0A1U9NI37"/>
<proteinExistence type="predicted"/>
<dbReference type="EMBL" id="CP019791">
    <property type="protein sequence ID" value="AQT67176.1"/>
    <property type="molecule type" value="Genomic_DNA"/>
</dbReference>
<accession>A0A1U9NI37</accession>
<keyword evidence="4" id="KW-1185">Reference proteome</keyword>
<feature type="chain" id="PRO_5012188761" evidence="2">
    <location>
        <begin position="27"/>
        <end position="760"/>
    </location>
</feature>
<feature type="region of interest" description="Disordered" evidence="1">
    <location>
        <begin position="499"/>
        <end position="522"/>
    </location>
</feature>
<dbReference type="STRING" id="1936003.STSP2_00319"/>
<protein>
    <submittedName>
        <fullName evidence="3">Two component regulator propeller</fullName>
    </submittedName>
</protein>
<dbReference type="OrthoDB" id="264074at2"/>
<dbReference type="InterPro" id="IPR013783">
    <property type="entry name" value="Ig-like_fold"/>
</dbReference>
<evidence type="ECO:0000256" key="2">
    <source>
        <dbReference type="SAM" id="SignalP"/>
    </source>
</evidence>
<dbReference type="Gene3D" id="2.120.10.30">
    <property type="entry name" value="TolB, C-terminal domain"/>
    <property type="match status" value="1"/>
</dbReference>
<feature type="compositionally biased region" description="Polar residues" evidence="1">
    <location>
        <begin position="320"/>
        <end position="344"/>
    </location>
</feature>
<feature type="signal peptide" evidence="2">
    <location>
        <begin position="1"/>
        <end position="26"/>
    </location>
</feature>
<dbReference type="RefSeq" id="WP_146659204.1">
    <property type="nucleotide sequence ID" value="NZ_CP019791.1"/>
</dbReference>
<reference evidence="4" key="1">
    <citation type="submission" date="2017-02" db="EMBL/GenBank/DDBJ databases">
        <title>Comparative genomics and description of representatives of a novel lineage of planctomycetes thriving in anoxic sediments.</title>
        <authorList>
            <person name="Spring S."/>
            <person name="Bunk B."/>
            <person name="Sproer C."/>
        </authorList>
    </citation>
    <scope>NUCLEOTIDE SEQUENCE [LARGE SCALE GENOMIC DNA]</scope>
    <source>
        <strain evidence="4">ST-NAGAB-D1</strain>
    </source>
</reference>
<dbReference type="KEGG" id="alus:STSP2_00319"/>
<dbReference type="InterPro" id="IPR011042">
    <property type="entry name" value="6-blade_b-propeller_TolB-like"/>
</dbReference>
<sequence length="760" mass="82593" precursor="true">MTKSSITKTTALTLTLILIITSLAPAVTTKVTRHSDPSQLLKGETENVIINSQGRIQLARKYSTLELDDALENVWVINTIAEDSAGGVYLGTSPNGLIIKTHPDQQPQIIYPTADDARTDQPTDNDPQTTDAPQTPEDMFSNMHVFALAVDSSDNLIAALSGPEPKLLRFTDGKPETIYQPDQALYILDLALDPAGNIYLATGPEGKIIRLDADGSNPTTIYDAKDNNILSIVVGPDNFIYAGSDERGIVYKVNPDTKTASVLFDSEQAEITSLMFDDSGNLYAAATSAQAAANQEKFSAISAGMAPGKPESATDEQQPDDQTATDEQQPDDQTATDEQLTTPNQQTTSQEQQQAAQQQAQRGSMPKSAGRIYKIDPRGFVTTVFEEMAVFFTLENQDGNLLLGTGNKAELFSIDPATERKEVAYADETSSQLTSLKVSGDSVYIAAANPPQLIKLEKDFFTAGTYTSPLVDADQPARWGKLQAEAALPDATSIAMQARTGNVDDPDDPSFSPWTEKRNVAGPTDLVTPLGRFLQYKLQLTTNDPASTPTVREILIPSVVPNLAPMVNAVTVGQAKNKPHVLEITAAAKDENNDQLTYTYQFRKAGRTNWITFDEDQPKPKIEWNTNTVEDGRYEIRVTASDRKANTPTTALTGTRVSNTFVVDNTAPAIDSHKLTTDNTTATLALTVSDEYSLIGQLRYTVDSDNDFHGTLPNDLVYDTTSESFTITVPDLTPGPHVIAVELKDDLNNTAYRSFEVTIE</sequence>
<evidence type="ECO:0000256" key="1">
    <source>
        <dbReference type="SAM" id="MobiDB-lite"/>
    </source>
</evidence>
<evidence type="ECO:0000313" key="3">
    <source>
        <dbReference type="EMBL" id="AQT67176.1"/>
    </source>
</evidence>
<feature type="region of interest" description="Disordered" evidence="1">
    <location>
        <begin position="114"/>
        <end position="137"/>
    </location>
</feature>
<dbReference type="SUPFAM" id="SSF101898">
    <property type="entry name" value="NHL repeat"/>
    <property type="match status" value="1"/>
</dbReference>
<feature type="compositionally biased region" description="Low complexity" evidence="1">
    <location>
        <begin position="345"/>
        <end position="361"/>
    </location>
</feature>
<dbReference type="Proteomes" id="UP000189674">
    <property type="component" value="Chromosome"/>
</dbReference>
<name>A0A1U9NI37_9BACT</name>
<dbReference type="Gene3D" id="2.60.40.10">
    <property type="entry name" value="Immunoglobulins"/>
    <property type="match status" value="1"/>
</dbReference>
<evidence type="ECO:0000313" key="4">
    <source>
        <dbReference type="Proteomes" id="UP000189674"/>
    </source>
</evidence>
<feature type="region of interest" description="Disordered" evidence="1">
    <location>
        <begin position="304"/>
        <end position="371"/>
    </location>
</feature>